<evidence type="ECO:0008006" key="3">
    <source>
        <dbReference type="Google" id="ProtNLM"/>
    </source>
</evidence>
<dbReference type="RefSeq" id="WP_072283203.1">
    <property type="nucleotide sequence ID" value="NZ_CP015519.1"/>
</dbReference>
<dbReference type="OrthoDB" id="5524440at2"/>
<name>A0A1L3GMS9_9BACT</name>
<protein>
    <recommendedName>
        <fullName evidence="3">DUF465 domain-containing protein</fullName>
    </recommendedName>
</protein>
<reference evidence="1 2" key="1">
    <citation type="journal article" date="2017" name="Genome Announc.">
        <title>Complete Genome Sequences of Two Acetylene-Fermenting Pelobacter acetylenicus Strains.</title>
        <authorList>
            <person name="Sutton J.M."/>
            <person name="Baesman S.M."/>
            <person name="Fierst J.L."/>
            <person name="Poret-Peterson A.T."/>
            <person name="Oremland R.S."/>
            <person name="Dunlap D.S."/>
            <person name="Akob D.M."/>
        </authorList>
    </citation>
    <scope>NUCLEOTIDE SEQUENCE [LARGE SCALE GENOMIC DNA]</scope>
    <source>
        <strain evidence="1 2">SFB93</strain>
    </source>
</reference>
<keyword evidence="2" id="KW-1185">Reference proteome</keyword>
<dbReference type="Gene3D" id="6.10.280.50">
    <property type="match status" value="1"/>
</dbReference>
<dbReference type="AlphaFoldDB" id="A0A1L3GMS9"/>
<proteinExistence type="predicted"/>
<dbReference type="KEGG" id="pef:A7E78_04925"/>
<organism evidence="1 2">
    <name type="scientific">Syntrophotalea acetylenivorans</name>
    <dbReference type="NCBI Taxonomy" id="1842532"/>
    <lineage>
        <taxon>Bacteria</taxon>
        <taxon>Pseudomonadati</taxon>
        <taxon>Thermodesulfobacteriota</taxon>
        <taxon>Desulfuromonadia</taxon>
        <taxon>Desulfuromonadales</taxon>
        <taxon>Syntrophotaleaceae</taxon>
        <taxon>Syntrophotalea</taxon>
    </lineage>
</organism>
<gene>
    <name evidence="1" type="ORF">A7E78_04925</name>
</gene>
<dbReference type="EMBL" id="CP015519">
    <property type="protein sequence ID" value="APG27239.1"/>
    <property type="molecule type" value="Genomic_DNA"/>
</dbReference>
<evidence type="ECO:0000313" key="1">
    <source>
        <dbReference type="EMBL" id="APG27239.1"/>
    </source>
</evidence>
<dbReference type="STRING" id="1842532.A7E78_04925"/>
<evidence type="ECO:0000313" key="2">
    <source>
        <dbReference type="Proteomes" id="UP000182517"/>
    </source>
</evidence>
<accession>A0A1L3GMS9</accession>
<sequence length="73" mass="8868">MEGQDLASLQQLCDERPRFRLLFEEHLLLEKQLTMLDQKPHLTPEEELERKKIQKLKLAGKDEMEHIKREWTQ</sequence>
<dbReference type="Proteomes" id="UP000182517">
    <property type="component" value="Chromosome"/>
</dbReference>
<dbReference type="InterPro" id="IPR038444">
    <property type="entry name" value="DUF465_sf"/>
</dbReference>